<keyword evidence="1" id="KW-1133">Transmembrane helix</keyword>
<keyword evidence="1" id="KW-0812">Transmembrane</keyword>
<name>A0AA95KJB4_9GAMM</name>
<dbReference type="AlphaFoldDB" id="A0AA95KJB4"/>
<evidence type="ECO:0000313" key="2">
    <source>
        <dbReference type="EMBL" id="WGZ91830.1"/>
    </source>
</evidence>
<dbReference type="KEGG" id="tdu:QJT80_04960"/>
<feature type="transmembrane region" description="Helical" evidence="1">
    <location>
        <begin position="93"/>
        <end position="110"/>
    </location>
</feature>
<reference evidence="2" key="2">
    <citation type="submission" date="2023-04" db="EMBL/GenBank/DDBJ databases">
        <authorList>
            <person name="Beletskiy A.V."/>
            <person name="Mardanov A.V."/>
            <person name="Ravin N.V."/>
        </authorList>
    </citation>
    <scope>NUCLEOTIDE SEQUENCE</scope>
    <source>
        <strain evidence="2">GKL-01</strain>
    </source>
</reference>
<dbReference type="NCBIfam" id="NF041730">
    <property type="entry name" value="XrtH_assoc"/>
    <property type="match status" value="1"/>
</dbReference>
<gene>
    <name evidence="2" type="ORF">QJT80_04960</name>
</gene>
<reference evidence="2" key="1">
    <citation type="journal article" date="2023" name="Int. J. Mol. Sci.">
        <title>Metagenomics Revealed a New Genus 'Candidatus Thiocaldithrix dubininis' gen. nov., sp. nov. and a New Species 'Candidatus Thiothrix putei' sp. nov. in the Family Thiotrichaceae, Some Members of Which Have Traits of Both Na+- and H+-Motive Energetics.</title>
        <authorList>
            <person name="Ravin N.V."/>
            <person name="Muntyan M.S."/>
            <person name="Smolyakov D.D."/>
            <person name="Rudenko T.S."/>
            <person name="Beletsky A.V."/>
            <person name="Mardanov A.V."/>
            <person name="Grabovich M.Y."/>
        </authorList>
    </citation>
    <scope>NUCLEOTIDE SEQUENCE</scope>
    <source>
        <strain evidence="2">GKL-01</strain>
    </source>
</reference>
<dbReference type="EMBL" id="CP124755">
    <property type="protein sequence ID" value="WGZ91830.1"/>
    <property type="molecule type" value="Genomic_DNA"/>
</dbReference>
<dbReference type="Proteomes" id="UP001300672">
    <property type="component" value="Chromosome"/>
</dbReference>
<feature type="transmembrane region" description="Helical" evidence="1">
    <location>
        <begin position="164"/>
        <end position="185"/>
    </location>
</feature>
<evidence type="ECO:0000256" key="1">
    <source>
        <dbReference type="SAM" id="Phobius"/>
    </source>
</evidence>
<feature type="transmembrane region" description="Helical" evidence="1">
    <location>
        <begin position="9"/>
        <end position="33"/>
    </location>
</feature>
<feature type="transmembrane region" description="Helical" evidence="1">
    <location>
        <begin position="117"/>
        <end position="137"/>
    </location>
</feature>
<proteinExistence type="predicted"/>
<keyword evidence="1" id="KW-0472">Membrane</keyword>
<sequence>MTPRPLTRFMLGVLIYFPIIFLLWYLTAAWHLAPITMLSQAILQLVSPDALMWLKLDGHNLIVAANFSQAADGSIVTPALNGDALGFQINPLVYSYGLPLLVSLLLATPTQHKLSKIAMGLALILPTELFSMVFSVLKTLTFNVGSTFIAQQSLSQTGVDAIALGYQVGMLLLPMIAPLVIWVGLNREFMTQLAPQLEYAFKG</sequence>
<accession>A0AA95KJB4</accession>
<protein>
    <submittedName>
        <fullName evidence="2">Uncharacterized protein</fullName>
    </submittedName>
</protein>
<dbReference type="InterPro" id="IPR049823">
    <property type="entry name" value="XrtH_assoc"/>
</dbReference>
<organism evidence="2">
    <name type="scientific">Candidatus Thiocaldithrix dubininis</name>
    <dbReference type="NCBI Taxonomy" id="3080823"/>
    <lineage>
        <taxon>Bacteria</taxon>
        <taxon>Pseudomonadati</taxon>
        <taxon>Pseudomonadota</taxon>
        <taxon>Gammaproteobacteria</taxon>
        <taxon>Thiotrichales</taxon>
        <taxon>Thiotrichaceae</taxon>
        <taxon>Candidatus Thiocaldithrix</taxon>
    </lineage>
</organism>